<comment type="caution">
    <text evidence="7">The sequence shown here is derived from an EMBL/GenBank/DDBJ whole genome shotgun (WGS) entry which is preliminary data.</text>
</comment>
<gene>
    <name evidence="7" type="primary">bcaP</name>
    <name evidence="7" type="ORF">WR164_04670</name>
</gene>
<dbReference type="PANTHER" id="PTHR43243:SF4">
    <property type="entry name" value="CATIONIC AMINO ACID TRANSPORTER 4"/>
    <property type="match status" value="1"/>
</dbReference>
<dbReference type="GO" id="GO:0015171">
    <property type="term" value="F:amino acid transmembrane transporter activity"/>
    <property type="evidence" value="ECO:0007669"/>
    <property type="project" value="TreeGrafter"/>
</dbReference>
<evidence type="ECO:0000256" key="1">
    <source>
        <dbReference type="ARBA" id="ARBA00004141"/>
    </source>
</evidence>
<evidence type="ECO:0000256" key="4">
    <source>
        <dbReference type="ARBA" id="ARBA00022989"/>
    </source>
</evidence>
<dbReference type="GO" id="GO:0016020">
    <property type="term" value="C:membrane"/>
    <property type="evidence" value="ECO:0007669"/>
    <property type="project" value="UniProtKB-SubCell"/>
</dbReference>
<evidence type="ECO:0000256" key="3">
    <source>
        <dbReference type="ARBA" id="ARBA00022692"/>
    </source>
</evidence>
<evidence type="ECO:0000256" key="6">
    <source>
        <dbReference type="SAM" id="Phobius"/>
    </source>
</evidence>
<dbReference type="EMBL" id="BRPL01000002">
    <property type="protein sequence ID" value="GLB46488.1"/>
    <property type="molecule type" value="Genomic_DNA"/>
</dbReference>
<proteinExistence type="predicted"/>
<reference evidence="7" key="2">
    <citation type="journal article" date="2023" name="PLoS ONE">
        <title>Philodulcilactobacillus myokoensis gen. nov., sp. nov., a fructophilic, acidophilic, and agar-phobic lactic acid bacterium isolated from fermented vegetable extracts.</title>
        <authorList>
            <person name="Kouya T."/>
            <person name="Ishiyama Y."/>
            <person name="Ohashi S."/>
            <person name="Kumakubo R."/>
            <person name="Yamazaki T."/>
            <person name="Otaki T."/>
        </authorList>
    </citation>
    <scope>NUCLEOTIDE SEQUENCE</scope>
    <source>
        <strain evidence="7">WR16-4</strain>
    </source>
</reference>
<name>A0A9W6B0Q5_9LACO</name>
<evidence type="ECO:0000313" key="7">
    <source>
        <dbReference type="EMBL" id="GLB46488.1"/>
    </source>
</evidence>
<feature type="transmembrane region" description="Helical" evidence="6">
    <location>
        <begin position="410"/>
        <end position="431"/>
    </location>
</feature>
<dbReference type="AlphaFoldDB" id="A0A9W6B0Q5"/>
<evidence type="ECO:0000256" key="2">
    <source>
        <dbReference type="ARBA" id="ARBA00022448"/>
    </source>
</evidence>
<evidence type="ECO:0000313" key="8">
    <source>
        <dbReference type="Proteomes" id="UP001144204"/>
    </source>
</evidence>
<feature type="transmembrane region" description="Helical" evidence="6">
    <location>
        <begin position="157"/>
        <end position="177"/>
    </location>
</feature>
<comment type="subcellular location">
    <subcellularLocation>
        <location evidence="1">Membrane</location>
        <topology evidence="1">Multi-pass membrane protein</topology>
    </subcellularLocation>
</comment>
<organism evidence="7 8">
    <name type="scientific">Philodulcilactobacillus myokoensis</name>
    <dbReference type="NCBI Taxonomy" id="2929573"/>
    <lineage>
        <taxon>Bacteria</taxon>
        <taxon>Bacillati</taxon>
        <taxon>Bacillota</taxon>
        <taxon>Bacilli</taxon>
        <taxon>Lactobacillales</taxon>
        <taxon>Lactobacillaceae</taxon>
        <taxon>Philodulcilactobacillus</taxon>
    </lineage>
</organism>
<sequence>MHNLLSRVLQKASLDDYISKDKKMERSLTSKDLILMGVGAVIGAGIFITPGEVAAQSAGPGIMISFLIATLVCSTSAMCYAEFSSALPIAGSAYSYGSIIYGELMGWILGWALILEYMLAVASVASGFSAYLQSFLSGFGLKIPTALSGYFDPAHGTYINIFSVLIVLLIAAILFIGAKSSTRINDIIVVIKLLIILLFLAVGFFYIKPANWSPFLPFGMKGVLHGASLVFFAYLGFDTVSSAAAEVKNPKKSMPVGIIGTLIICTILYILVSVVLTGMVSYKHLNVADPVSFALQVVGQGKLAGIISLGAMAGMFTMMMMMIYSISRLIYSIGRDGLLPKFLGKVNAKHRVPTNSIVIVTIIIAIMSGFVSLDKLISLVNIGTLIAFTFISLGIIPLRKRDDIKDQNGFKVPFYPYLPIISALLCLLLLSQISIDTWIFALIWYAFGLVIYFTYGVPHSHLN</sequence>
<feature type="transmembrane region" description="Helical" evidence="6">
    <location>
        <begin position="62"/>
        <end position="83"/>
    </location>
</feature>
<keyword evidence="8" id="KW-1185">Reference proteome</keyword>
<feature type="transmembrane region" description="Helical" evidence="6">
    <location>
        <begin position="376"/>
        <end position="398"/>
    </location>
</feature>
<feature type="transmembrane region" description="Helical" evidence="6">
    <location>
        <begin position="104"/>
        <end position="132"/>
    </location>
</feature>
<reference evidence="7" key="1">
    <citation type="submission" date="2022-07" db="EMBL/GenBank/DDBJ databases">
        <authorList>
            <person name="Kouya T."/>
            <person name="Ishiyama Y."/>
        </authorList>
    </citation>
    <scope>NUCLEOTIDE SEQUENCE</scope>
    <source>
        <strain evidence="7">WR16-4</strain>
    </source>
</reference>
<dbReference type="InterPro" id="IPR002293">
    <property type="entry name" value="AA/rel_permease1"/>
</dbReference>
<feature type="transmembrane region" description="Helical" evidence="6">
    <location>
        <begin position="189"/>
        <end position="207"/>
    </location>
</feature>
<dbReference type="Proteomes" id="UP001144204">
    <property type="component" value="Unassembled WGS sequence"/>
</dbReference>
<dbReference type="Gene3D" id="1.20.1740.10">
    <property type="entry name" value="Amino acid/polyamine transporter I"/>
    <property type="match status" value="1"/>
</dbReference>
<dbReference type="Pfam" id="PF13520">
    <property type="entry name" value="AA_permease_2"/>
    <property type="match status" value="1"/>
</dbReference>
<feature type="transmembrane region" description="Helical" evidence="6">
    <location>
        <begin position="33"/>
        <end position="50"/>
    </location>
</feature>
<keyword evidence="5 6" id="KW-0472">Membrane</keyword>
<keyword evidence="3 6" id="KW-0812">Transmembrane</keyword>
<accession>A0A9W6B0Q5</accession>
<feature type="transmembrane region" description="Helical" evidence="6">
    <location>
        <begin position="219"/>
        <end position="237"/>
    </location>
</feature>
<keyword evidence="2" id="KW-0813">Transport</keyword>
<protein>
    <submittedName>
        <fullName evidence="7">Amino acid permease</fullName>
    </submittedName>
</protein>
<keyword evidence="4 6" id="KW-1133">Transmembrane helix</keyword>
<dbReference type="RefSeq" id="WP_286135958.1">
    <property type="nucleotide sequence ID" value="NZ_BRPL01000002.1"/>
</dbReference>
<feature type="transmembrane region" description="Helical" evidence="6">
    <location>
        <begin position="302"/>
        <end position="331"/>
    </location>
</feature>
<evidence type="ECO:0000256" key="5">
    <source>
        <dbReference type="ARBA" id="ARBA00023136"/>
    </source>
</evidence>
<feature type="transmembrane region" description="Helical" evidence="6">
    <location>
        <begin position="437"/>
        <end position="457"/>
    </location>
</feature>
<dbReference type="PIRSF" id="PIRSF006060">
    <property type="entry name" value="AA_transporter"/>
    <property type="match status" value="1"/>
</dbReference>
<feature type="transmembrane region" description="Helical" evidence="6">
    <location>
        <begin position="352"/>
        <end position="370"/>
    </location>
</feature>
<feature type="transmembrane region" description="Helical" evidence="6">
    <location>
        <begin position="258"/>
        <end position="282"/>
    </location>
</feature>
<dbReference type="PANTHER" id="PTHR43243">
    <property type="entry name" value="INNER MEMBRANE TRANSPORTER YGJI-RELATED"/>
    <property type="match status" value="1"/>
</dbReference>